<comment type="caution">
    <text evidence="7">The sequence shown here is derived from an EMBL/GenBank/DDBJ whole genome shotgun (WGS) entry which is preliminary data.</text>
</comment>
<dbReference type="AlphaFoldDB" id="A0A370X9R5"/>
<feature type="transmembrane region" description="Helical" evidence="6">
    <location>
        <begin position="390"/>
        <end position="410"/>
    </location>
</feature>
<name>A0A370X9R5_9GAMM</name>
<keyword evidence="2" id="KW-0813">Transport</keyword>
<keyword evidence="8" id="KW-1185">Reference proteome</keyword>
<evidence type="ECO:0000256" key="3">
    <source>
        <dbReference type="ARBA" id="ARBA00022692"/>
    </source>
</evidence>
<dbReference type="InterPro" id="IPR045035">
    <property type="entry name" value="YSL-like"/>
</dbReference>
<dbReference type="NCBIfam" id="TIGR00728">
    <property type="entry name" value="OPT_sfam"/>
    <property type="match status" value="1"/>
</dbReference>
<dbReference type="Proteomes" id="UP000254258">
    <property type="component" value="Unassembled WGS sequence"/>
</dbReference>
<feature type="transmembrane region" description="Helical" evidence="6">
    <location>
        <begin position="422"/>
        <end position="441"/>
    </location>
</feature>
<feature type="transmembrane region" description="Helical" evidence="6">
    <location>
        <begin position="103"/>
        <end position="122"/>
    </location>
</feature>
<dbReference type="InterPro" id="IPR004814">
    <property type="entry name" value="Oligopep_transpt"/>
</dbReference>
<feature type="transmembrane region" description="Helical" evidence="6">
    <location>
        <begin position="72"/>
        <end position="97"/>
    </location>
</feature>
<feature type="transmembrane region" description="Helical" evidence="6">
    <location>
        <begin position="42"/>
        <end position="60"/>
    </location>
</feature>
<evidence type="ECO:0000256" key="5">
    <source>
        <dbReference type="ARBA" id="ARBA00023136"/>
    </source>
</evidence>
<dbReference type="EMBL" id="QRBE01000001">
    <property type="protein sequence ID" value="RDS84965.1"/>
    <property type="molecule type" value="Genomic_DNA"/>
</dbReference>
<evidence type="ECO:0000256" key="6">
    <source>
        <dbReference type="SAM" id="Phobius"/>
    </source>
</evidence>
<feature type="transmembrane region" description="Helical" evidence="6">
    <location>
        <begin position="558"/>
        <end position="580"/>
    </location>
</feature>
<evidence type="ECO:0000313" key="7">
    <source>
        <dbReference type="EMBL" id="RDS84965.1"/>
    </source>
</evidence>
<feature type="transmembrane region" description="Helical" evidence="6">
    <location>
        <begin position="596"/>
        <end position="620"/>
    </location>
</feature>
<keyword evidence="3 6" id="KW-0812">Transmembrane</keyword>
<evidence type="ECO:0000256" key="2">
    <source>
        <dbReference type="ARBA" id="ARBA00022448"/>
    </source>
</evidence>
<dbReference type="OrthoDB" id="9809340at2"/>
<comment type="subcellular location">
    <subcellularLocation>
        <location evidence="1">Membrane</location>
        <topology evidence="1">Multi-pass membrane protein</topology>
    </subcellularLocation>
</comment>
<accession>A0A370X9R5</accession>
<proteinExistence type="predicted"/>
<gene>
    <name evidence="7" type="ORF">DWU98_03200</name>
</gene>
<evidence type="ECO:0000313" key="8">
    <source>
        <dbReference type="Proteomes" id="UP000254258"/>
    </source>
</evidence>
<dbReference type="RefSeq" id="WP_115493987.1">
    <property type="nucleotide sequence ID" value="NZ_QRBE01000001.1"/>
</dbReference>
<keyword evidence="4 6" id="KW-1133">Transmembrane helix</keyword>
<feature type="transmembrane region" description="Helical" evidence="6">
    <location>
        <begin position="266"/>
        <end position="287"/>
    </location>
</feature>
<organism evidence="7 8">
    <name type="scientific">Dyella monticola</name>
    <dbReference type="NCBI Taxonomy" id="1927958"/>
    <lineage>
        <taxon>Bacteria</taxon>
        <taxon>Pseudomonadati</taxon>
        <taxon>Pseudomonadota</taxon>
        <taxon>Gammaproteobacteria</taxon>
        <taxon>Lysobacterales</taxon>
        <taxon>Rhodanobacteraceae</taxon>
        <taxon>Dyella</taxon>
    </lineage>
</organism>
<dbReference type="PANTHER" id="PTHR31645">
    <property type="entry name" value="OLIGOPEPTIDE TRANSPORTER YGL114W-RELATED"/>
    <property type="match status" value="1"/>
</dbReference>
<feature type="transmembrane region" description="Helical" evidence="6">
    <location>
        <begin position="522"/>
        <end position="546"/>
    </location>
</feature>
<keyword evidence="5 6" id="KW-0472">Membrane</keyword>
<feature type="transmembrane region" description="Helical" evidence="6">
    <location>
        <begin position="461"/>
        <end position="482"/>
    </location>
</feature>
<feature type="transmembrane region" description="Helical" evidence="6">
    <location>
        <begin position="212"/>
        <end position="245"/>
    </location>
</feature>
<dbReference type="Pfam" id="PF03169">
    <property type="entry name" value="OPT"/>
    <property type="match status" value="1"/>
</dbReference>
<dbReference type="GO" id="GO:0016020">
    <property type="term" value="C:membrane"/>
    <property type="evidence" value="ECO:0007669"/>
    <property type="project" value="UniProtKB-SubCell"/>
</dbReference>
<dbReference type="GO" id="GO:0035673">
    <property type="term" value="F:oligopeptide transmembrane transporter activity"/>
    <property type="evidence" value="ECO:0007669"/>
    <property type="project" value="InterPro"/>
</dbReference>
<feature type="transmembrane region" description="Helical" evidence="6">
    <location>
        <begin position="357"/>
        <end position="384"/>
    </location>
</feature>
<feature type="transmembrane region" description="Helical" evidence="6">
    <location>
        <begin position="171"/>
        <end position="192"/>
    </location>
</feature>
<dbReference type="NCBIfam" id="TIGR00733">
    <property type="entry name" value="OPT family oligopeptide transporter"/>
    <property type="match status" value="1"/>
</dbReference>
<dbReference type="PANTHER" id="PTHR31645:SF0">
    <property type="entry name" value="OLIGOPEPTIDE TRANSPORTER YGL114W-RELATED"/>
    <property type="match status" value="1"/>
</dbReference>
<dbReference type="InterPro" id="IPR004813">
    <property type="entry name" value="OPT"/>
</dbReference>
<sequence>MNAVPGPDAPRAELTLRGLIIGIVITLLFTAANVFFGLKAGLTFATSIPAAVISMAILRAMKNATIQENNIVQTVASAAGTLSSIIFVLPGLIIVGWWTGFPFWVSFGICAAGGILGVMYTIPLRRALVTDSDLPYPEGVACAEVLKVGSGEVVEASDSAAVEGGSAGLKAVLVGSVVSALFYIVVQTKLFASDLAQYFRIGDRGAASGYDFSLSFALFAVGHLVGLWVGLAMLFGAIIGWGWAVPHFTLLHPAAGDPSDVAQAAWSHYVRFVGAGAIGVAAIWTLAKLVKPVVSGLSSAMAASRVRKAGKGSTLPRTEQDMPIGIVGLIVLICMLPIAYLLGHFSVVSGLASHTTLLVVGGVIFVLILSFLVSTVCGYMAGLIGSSNSPLSGIGILVVIIAALLLVAGVKSELPADSGKALVAFALFITSIVFAVAAIANNNLQDLKTGQLVDATPWRQQAALVIGVIAGAIVIPPVLGLLNKAYGFLGAPGVNPAHALPAPQAGLISALAQGVIQHNIDWSLIGIGAAVGVGIIILDGILAATTKSVRLPPLAVGLGIYLPTSTTLMIVAGAIVGWYFDKRAERQPKAEAIKQLGVLLASGLIVGESIIGVVVAAIVVFSGKASPLAVVGDSFEQPSVWIGSIAFVLVTYAMYRWIARMGRNS</sequence>
<evidence type="ECO:0000256" key="1">
    <source>
        <dbReference type="ARBA" id="ARBA00004141"/>
    </source>
</evidence>
<evidence type="ECO:0000256" key="4">
    <source>
        <dbReference type="ARBA" id="ARBA00022989"/>
    </source>
</evidence>
<protein>
    <submittedName>
        <fullName evidence="7">Oligopeptide transporter, OPT family</fullName>
    </submittedName>
</protein>
<feature type="transmembrane region" description="Helical" evidence="6">
    <location>
        <begin position="640"/>
        <end position="658"/>
    </location>
</feature>
<feature type="transmembrane region" description="Helical" evidence="6">
    <location>
        <begin position="324"/>
        <end position="345"/>
    </location>
</feature>
<reference evidence="7 8" key="1">
    <citation type="submission" date="2018-07" db="EMBL/GenBank/DDBJ databases">
        <title>Dyella monticola sp. nov. and Dyella psychrodurans sp. nov. isolated from monsoon evergreen broad-leaved forest soil of Dinghu Mountain, China.</title>
        <authorList>
            <person name="Gao Z."/>
            <person name="Qiu L."/>
        </authorList>
    </citation>
    <scope>NUCLEOTIDE SEQUENCE [LARGE SCALE GENOMIC DNA]</scope>
    <source>
        <strain evidence="7 8">4G-K06</strain>
    </source>
</reference>
<feature type="transmembrane region" description="Helical" evidence="6">
    <location>
        <begin position="14"/>
        <end position="36"/>
    </location>
</feature>